<keyword evidence="1" id="KW-0418">Kinase</keyword>
<dbReference type="Proteomes" id="UP000307362">
    <property type="component" value="Unassembled WGS sequence"/>
</dbReference>
<feature type="non-terminal residue" evidence="1">
    <location>
        <position position="142"/>
    </location>
</feature>
<evidence type="ECO:0000313" key="1">
    <source>
        <dbReference type="EMBL" id="TMP76710.1"/>
    </source>
</evidence>
<evidence type="ECO:0000313" key="2">
    <source>
        <dbReference type="Proteomes" id="UP000307362"/>
    </source>
</evidence>
<name>A0A5S3YLF2_9GAMM</name>
<keyword evidence="1" id="KW-0808">Transferase</keyword>
<accession>A0A5S3YLF2</accession>
<organism evidence="1 2">
    <name type="scientific">Pseudoalteromonas phenolica</name>
    <dbReference type="NCBI Taxonomy" id="161398"/>
    <lineage>
        <taxon>Bacteria</taxon>
        <taxon>Pseudomonadati</taxon>
        <taxon>Pseudomonadota</taxon>
        <taxon>Gammaproteobacteria</taxon>
        <taxon>Alteromonadales</taxon>
        <taxon>Pseudoalteromonadaceae</taxon>
        <taxon>Pseudoalteromonas</taxon>
    </lineage>
</organism>
<sequence length="142" mass="15630">ADSTTLEFLHHFVGALASGDVLLSTSRQAVPTQLKDLTLVDVCLRKLTEKATEDFIINLFDGRRVSERVLKLLTSRTDGIPLFIEELVNMLKQKALVGDKGGEIDFLAPDKLDQVPTSLRESLQQKLDSLSHAKETAQLAAT</sequence>
<reference evidence="1 2" key="1">
    <citation type="submission" date="2017-12" db="EMBL/GenBank/DDBJ databases">
        <authorList>
            <person name="Paulsen S."/>
            <person name="Gram L.K."/>
        </authorList>
    </citation>
    <scope>NUCLEOTIDE SEQUENCE [LARGE SCALE GENOMIC DNA]</scope>
    <source>
        <strain evidence="1 2">S1189</strain>
    </source>
</reference>
<proteinExistence type="predicted"/>
<dbReference type="GO" id="GO:0016301">
    <property type="term" value="F:kinase activity"/>
    <property type="evidence" value="ECO:0007669"/>
    <property type="project" value="UniProtKB-KW"/>
</dbReference>
<comment type="caution">
    <text evidence="1">The sequence shown here is derived from an EMBL/GenBank/DDBJ whole genome shotgun (WGS) entry which is preliminary data.</text>
</comment>
<dbReference type="EMBL" id="PNCM01000288">
    <property type="protein sequence ID" value="TMP76710.1"/>
    <property type="molecule type" value="Genomic_DNA"/>
</dbReference>
<protein>
    <submittedName>
        <fullName evidence="1">TOMM system kinase/cyclase fusion protein</fullName>
    </submittedName>
</protein>
<feature type="non-terminal residue" evidence="1">
    <location>
        <position position="1"/>
    </location>
</feature>
<gene>
    <name evidence="1" type="ORF">CWB73_21460</name>
</gene>
<dbReference type="AlphaFoldDB" id="A0A5S3YLF2"/>
<reference evidence="2" key="2">
    <citation type="submission" date="2019-06" db="EMBL/GenBank/DDBJ databases">
        <title>Co-occurence of chitin degradation, pigmentation and bioactivity in marine Pseudoalteromonas.</title>
        <authorList>
            <person name="Sonnenschein E.C."/>
            <person name="Bech P.K."/>
        </authorList>
    </citation>
    <scope>NUCLEOTIDE SEQUENCE [LARGE SCALE GENOMIC DNA]</scope>
    <source>
        <strain evidence="2">S1189</strain>
    </source>
</reference>